<dbReference type="EMBL" id="NHTK01000017">
    <property type="protein sequence ID" value="PPR08303.1"/>
    <property type="molecule type" value="Genomic_DNA"/>
</dbReference>
<feature type="region of interest" description="Disordered" evidence="1">
    <location>
        <begin position="202"/>
        <end position="367"/>
    </location>
</feature>
<keyword evidence="2" id="KW-1133">Transmembrane helix</keyword>
<feature type="region of interest" description="Disordered" evidence="1">
    <location>
        <begin position="53"/>
        <end position="179"/>
    </location>
</feature>
<protein>
    <submittedName>
        <fullName evidence="3">Uncharacterized protein</fullName>
    </submittedName>
</protein>
<dbReference type="STRING" id="181874.A0A409YZE8"/>
<feature type="compositionally biased region" description="Polar residues" evidence="1">
    <location>
        <begin position="115"/>
        <end position="125"/>
    </location>
</feature>
<feature type="compositionally biased region" description="Polar residues" evidence="1">
    <location>
        <begin position="278"/>
        <end position="297"/>
    </location>
</feature>
<reference evidence="3 4" key="1">
    <citation type="journal article" date="2018" name="Evol. Lett.">
        <title>Horizontal gene cluster transfer increased hallucinogenic mushroom diversity.</title>
        <authorList>
            <person name="Reynolds H.T."/>
            <person name="Vijayakumar V."/>
            <person name="Gluck-Thaler E."/>
            <person name="Korotkin H.B."/>
            <person name="Matheny P.B."/>
            <person name="Slot J.C."/>
        </authorList>
    </citation>
    <scope>NUCLEOTIDE SEQUENCE [LARGE SCALE GENOMIC DNA]</scope>
    <source>
        <strain evidence="3 4">2629</strain>
    </source>
</reference>
<dbReference type="AlphaFoldDB" id="A0A409YZE8"/>
<evidence type="ECO:0000256" key="2">
    <source>
        <dbReference type="SAM" id="Phobius"/>
    </source>
</evidence>
<evidence type="ECO:0000313" key="3">
    <source>
        <dbReference type="EMBL" id="PPR08303.1"/>
    </source>
</evidence>
<feature type="compositionally biased region" description="Low complexity" evidence="1">
    <location>
        <begin position="140"/>
        <end position="150"/>
    </location>
</feature>
<feature type="compositionally biased region" description="Acidic residues" evidence="1">
    <location>
        <begin position="208"/>
        <end position="226"/>
    </location>
</feature>
<keyword evidence="4" id="KW-1185">Reference proteome</keyword>
<accession>A0A409YZE8</accession>
<proteinExistence type="predicted"/>
<dbReference type="InParanoid" id="A0A409YZE8"/>
<keyword evidence="2" id="KW-0472">Membrane</keyword>
<name>A0A409YZE8_9AGAR</name>
<gene>
    <name evidence="3" type="ORF">CVT24_000762</name>
</gene>
<dbReference type="Proteomes" id="UP000284842">
    <property type="component" value="Unassembled WGS sequence"/>
</dbReference>
<comment type="caution">
    <text evidence="3">The sequence shown here is derived from an EMBL/GenBank/DDBJ whole genome shotgun (WGS) entry which is preliminary data.</text>
</comment>
<feature type="transmembrane region" description="Helical" evidence="2">
    <location>
        <begin position="21"/>
        <end position="48"/>
    </location>
</feature>
<evidence type="ECO:0000313" key="4">
    <source>
        <dbReference type="Proteomes" id="UP000284842"/>
    </source>
</evidence>
<sequence length="367" mass="39898">MSSRLILQFNVEMPPNKKRRGLAGSIVSTALSAALIGTAVGLTVYRLWRDRGKEPEPMTLPPPPPYQQGEWRPTEQPQPVKVNKSRSRSPSVHEVSSPRPSQPHMTPRSAKRVKQLTTQKRTATYQRRPARARGYGLGHASTPSTASASAGFSPRPEFDFNSGAQEESSGGGGGYEDQMDWIGDKLAMLIEQGKRALNTEVVVMSDAKEDEVDDGTGDWVEEDEDELSTRGRYGSPASSIRSGKRGRRPRSIVPPPPPSSSSTSHLYGSALGSAPLDYTTSPYQSRQYGSVGSSHSRGMSHESALVGLGVSTPSRSSRSLYGNSSFANSSSVSLATAHREDTTAWESPEMRESMERARARFGMRREG</sequence>
<keyword evidence="2" id="KW-0812">Transmembrane</keyword>
<feature type="compositionally biased region" description="Basic and acidic residues" evidence="1">
    <location>
        <begin position="337"/>
        <end position="367"/>
    </location>
</feature>
<evidence type="ECO:0000256" key="1">
    <source>
        <dbReference type="SAM" id="MobiDB-lite"/>
    </source>
</evidence>
<feature type="compositionally biased region" description="Low complexity" evidence="1">
    <location>
        <begin position="314"/>
        <end position="335"/>
    </location>
</feature>
<organism evidence="3 4">
    <name type="scientific">Panaeolus cyanescens</name>
    <dbReference type="NCBI Taxonomy" id="181874"/>
    <lineage>
        <taxon>Eukaryota</taxon>
        <taxon>Fungi</taxon>
        <taxon>Dikarya</taxon>
        <taxon>Basidiomycota</taxon>
        <taxon>Agaricomycotina</taxon>
        <taxon>Agaricomycetes</taxon>
        <taxon>Agaricomycetidae</taxon>
        <taxon>Agaricales</taxon>
        <taxon>Agaricineae</taxon>
        <taxon>Galeropsidaceae</taxon>
        <taxon>Panaeolus</taxon>
    </lineage>
</organism>
<dbReference type="OrthoDB" id="2507743at2759"/>